<feature type="domain" description="C2H2-type" evidence="8">
    <location>
        <begin position="278"/>
        <end position="306"/>
    </location>
</feature>
<evidence type="ECO:0000259" key="8">
    <source>
        <dbReference type="PROSITE" id="PS50157"/>
    </source>
</evidence>
<proteinExistence type="predicted"/>
<dbReference type="InterPro" id="IPR013087">
    <property type="entry name" value="Znf_C2H2_type"/>
</dbReference>
<evidence type="ECO:0000313" key="9">
    <source>
        <dbReference type="EMBL" id="KAG9274577.1"/>
    </source>
</evidence>
<evidence type="ECO:0000256" key="7">
    <source>
        <dbReference type="PROSITE-ProRule" id="PRU00042"/>
    </source>
</evidence>
<accession>A0A8T2LUV0</accession>
<feature type="domain" description="C2H2-type" evidence="8">
    <location>
        <begin position="335"/>
        <end position="362"/>
    </location>
</feature>
<dbReference type="InterPro" id="IPR036236">
    <property type="entry name" value="Znf_C2H2_sf"/>
</dbReference>
<dbReference type="SMART" id="SM00355">
    <property type="entry name" value="ZnF_C2H2"/>
    <property type="match status" value="11"/>
</dbReference>
<dbReference type="FunFam" id="3.30.160.60:FF:000478">
    <property type="entry name" value="Zinc finger protein 133"/>
    <property type="match status" value="1"/>
</dbReference>
<keyword evidence="4 7" id="KW-0863">Zinc-finger</keyword>
<dbReference type="EMBL" id="JAICCE010000008">
    <property type="protein sequence ID" value="KAG9274577.1"/>
    <property type="molecule type" value="Genomic_DNA"/>
</dbReference>
<feature type="domain" description="C2H2-type" evidence="8">
    <location>
        <begin position="307"/>
        <end position="334"/>
    </location>
</feature>
<feature type="domain" description="C2H2-type" evidence="8">
    <location>
        <begin position="503"/>
        <end position="530"/>
    </location>
</feature>
<keyword evidence="6" id="KW-0539">Nucleus</keyword>
<dbReference type="OMA" id="KAFCCEH"/>
<protein>
    <submittedName>
        <fullName evidence="9">Gastrula zinc finger protein XlCGF57.1-like isoform X1</fullName>
    </submittedName>
</protein>
<evidence type="ECO:0000313" key="10">
    <source>
        <dbReference type="Proteomes" id="UP000752171"/>
    </source>
</evidence>
<keyword evidence="5" id="KW-0862">Zinc</keyword>
<reference evidence="9 10" key="1">
    <citation type="submission" date="2021-07" db="EMBL/GenBank/DDBJ databases">
        <authorList>
            <person name="Imarazene B."/>
            <person name="Zahm M."/>
            <person name="Klopp C."/>
            <person name="Cabau C."/>
            <person name="Beille S."/>
            <person name="Jouanno E."/>
            <person name="Castinel A."/>
            <person name="Lluch J."/>
            <person name="Gil L."/>
            <person name="Kuchtly C."/>
            <person name="Lopez Roques C."/>
            <person name="Donnadieu C."/>
            <person name="Parrinello H."/>
            <person name="Journot L."/>
            <person name="Du K."/>
            <person name="Schartl M."/>
            <person name="Retaux S."/>
            <person name="Guiguen Y."/>
        </authorList>
    </citation>
    <scope>NUCLEOTIDE SEQUENCE [LARGE SCALE GENOMIC DNA]</scope>
    <source>
        <strain evidence="9">Pach_M1</strain>
        <tissue evidence="9">Testis</tissue>
    </source>
</reference>
<dbReference type="Gene3D" id="3.30.160.60">
    <property type="entry name" value="Classic Zinc Finger"/>
    <property type="match status" value="11"/>
</dbReference>
<dbReference type="FunFam" id="3.30.160.60:FF:001049">
    <property type="entry name" value="zinc finger protein 319"/>
    <property type="match status" value="1"/>
</dbReference>
<dbReference type="GO" id="GO:0008270">
    <property type="term" value="F:zinc ion binding"/>
    <property type="evidence" value="ECO:0007669"/>
    <property type="project" value="UniProtKB-KW"/>
</dbReference>
<dbReference type="GO" id="GO:0005634">
    <property type="term" value="C:nucleus"/>
    <property type="evidence" value="ECO:0007669"/>
    <property type="project" value="UniProtKB-SubCell"/>
</dbReference>
<dbReference type="FunFam" id="3.30.160.60:FF:000264">
    <property type="entry name" value="Zinc finger protein 236"/>
    <property type="match status" value="1"/>
</dbReference>
<gene>
    <name evidence="9" type="ORF">AMEX_G11510</name>
</gene>
<evidence type="ECO:0000256" key="4">
    <source>
        <dbReference type="ARBA" id="ARBA00022771"/>
    </source>
</evidence>
<evidence type="ECO:0000256" key="6">
    <source>
        <dbReference type="ARBA" id="ARBA00023242"/>
    </source>
</evidence>
<dbReference type="GO" id="GO:0032502">
    <property type="term" value="P:developmental process"/>
    <property type="evidence" value="ECO:0007669"/>
    <property type="project" value="UniProtKB-ARBA"/>
</dbReference>
<dbReference type="Pfam" id="PF00096">
    <property type="entry name" value="zf-C2H2"/>
    <property type="match status" value="9"/>
</dbReference>
<name>A0A8T2LUV0_ASTMX</name>
<evidence type="ECO:0000256" key="3">
    <source>
        <dbReference type="ARBA" id="ARBA00022737"/>
    </source>
</evidence>
<feature type="domain" description="C2H2-type" evidence="8">
    <location>
        <begin position="391"/>
        <end position="418"/>
    </location>
</feature>
<dbReference type="FunFam" id="3.30.160.60:FF:001857">
    <property type="entry name" value="Uncharacterized protein"/>
    <property type="match status" value="1"/>
</dbReference>
<evidence type="ECO:0000256" key="1">
    <source>
        <dbReference type="ARBA" id="ARBA00004123"/>
    </source>
</evidence>
<dbReference type="PROSITE" id="PS00028">
    <property type="entry name" value="ZINC_FINGER_C2H2_1"/>
    <property type="match status" value="11"/>
</dbReference>
<dbReference type="FunFam" id="3.30.160.60:FF:002343">
    <property type="entry name" value="Zinc finger protein 33A"/>
    <property type="match status" value="1"/>
</dbReference>
<dbReference type="FunFam" id="3.30.160.60:FF:000744">
    <property type="entry name" value="zinc finger E-box-binding homeobox 1"/>
    <property type="match status" value="1"/>
</dbReference>
<dbReference type="OrthoDB" id="6365676at2759"/>
<feature type="domain" description="C2H2-type" evidence="8">
    <location>
        <begin position="475"/>
        <end position="502"/>
    </location>
</feature>
<keyword evidence="3" id="KW-0677">Repeat</keyword>
<comment type="caution">
    <text evidence="9">The sequence shown here is derived from an EMBL/GenBank/DDBJ whole genome shotgun (WGS) entry which is preliminary data.</text>
</comment>
<sequence length="587" mass="66034">MRSMARLSSVQKQLLRVVEALVRAVVEELCELEDVSVLKVKPGAGAGLQQDSTAIKVNAAVEKLTKDTVDQLSQLFCRLSQAKAPLSYLKRQKLRRKRVLVEAQLAKRRSSVQLRLSGVHIQTTATDTTNGDEGKGAIDLLSQTESLSGEMDPLLEDTAENISEEVLPQEVEVQQETILKVELEHEQEQVECSMQHCDQQEEAIHNQGKSAVKPISKEEDGTQNTCSQAISSETLEIKISAAQSFDVGHAQEVPVKRPPGRSLSEGGTRKKAAARNLIQCDACDKTFTYLNNLKRHQKMFHSGETPHACQDCGERFGSKRLLRVHLREHRVEKPHACKLCEKVFRLPNHLKKHMTSHTNERPFICSTCGKTFALVSTLRAHEKTHSDEKTFVCTECGMSFLTKSYLDYHQRVHTGEKPYTCMHCGKTFAQKSNLRVHERLHTGEKPFHCEDCGESFIHANSFKSHKQLHTGMKAFCCEHCGKGFRRGTHLKTHLLTHTGVKPFQCDLCPKTFALKGSLKAHRLTHTGEKSFVCNICNKTFTQASSLGKHKRTHTGEKPYLCTFCSKSFCQSSHLHYHYRAFHPGQTS</sequence>
<evidence type="ECO:0000256" key="2">
    <source>
        <dbReference type="ARBA" id="ARBA00022723"/>
    </source>
</evidence>
<dbReference type="SUPFAM" id="SSF57667">
    <property type="entry name" value="beta-beta-alpha zinc fingers"/>
    <property type="match status" value="6"/>
</dbReference>
<dbReference type="Proteomes" id="UP000752171">
    <property type="component" value="Unassembled WGS sequence"/>
</dbReference>
<organism evidence="9 10">
    <name type="scientific">Astyanax mexicanus</name>
    <name type="common">Blind cave fish</name>
    <name type="synonym">Astyanax fasciatus mexicanus</name>
    <dbReference type="NCBI Taxonomy" id="7994"/>
    <lineage>
        <taxon>Eukaryota</taxon>
        <taxon>Metazoa</taxon>
        <taxon>Chordata</taxon>
        <taxon>Craniata</taxon>
        <taxon>Vertebrata</taxon>
        <taxon>Euteleostomi</taxon>
        <taxon>Actinopterygii</taxon>
        <taxon>Neopterygii</taxon>
        <taxon>Teleostei</taxon>
        <taxon>Ostariophysi</taxon>
        <taxon>Characiformes</taxon>
        <taxon>Characoidei</taxon>
        <taxon>Acestrorhamphidae</taxon>
        <taxon>Acestrorhamphinae</taxon>
        <taxon>Astyanax</taxon>
    </lineage>
</organism>
<keyword evidence="2" id="KW-0479">Metal-binding</keyword>
<feature type="domain" description="C2H2-type" evidence="8">
    <location>
        <begin position="363"/>
        <end position="390"/>
    </location>
</feature>
<feature type="domain" description="C2H2-type" evidence="8">
    <location>
        <begin position="559"/>
        <end position="587"/>
    </location>
</feature>
<feature type="domain" description="C2H2-type" evidence="8">
    <location>
        <begin position="531"/>
        <end position="558"/>
    </location>
</feature>
<dbReference type="InterPro" id="IPR050457">
    <property type="entry name" value="ZnFinger_BTB_dom_contain"/>
</dbReference>
<feature type="domain" description="C2H2-type" evidence="8">
    <location>
        <begin position="447"/>
        <end position="474"/>
    </location>
</feature>
<dbReference type="FunFam" id="3.30.160.60:FF:000848">
    <property type="entry name" value="Zinc finger protein 35"/>
    <property type="match status" value="1"/>
</dbReference>
<dbReference type="KEGG" id="amex:103043450"/>
<dbReference type="GO" id="GO:0000978">
    <property type="term" value="F:RNA polymerase II cis-regulatory region sequence-specific DNA binding"/>
    <property type="evidence" value="ECO:0007669"/>
    <property type="project" value="TreeGrafter"/>
</dbReference>
<dbReference type="AlphaFoldDB" id="A0A8T2LUV0"/>
<feature type="domain" description="C2H2-type" evidence="8">
    <location>
        <begin position="419"/>
        <end position="446"/>
    </location>
</feature>
<dbReference type="PROSITE" id="PS50157">
    <property type="entry name" value="ZINC_FINGER_C2H2_2"/>
    <property type="match status" value="11"/>
</dbReference>
<dbReference type="GO" id="GO:0000981">
    <property type="term" value="F:DNA-binding transcription factor activity, RNA polymerase II-specific"/>
    <property type="evidence" value="ECO:0007669"/>
    <property type="project" value="TreeGrafter"/>
</dbReference>
<comment type="subcellular location">
    <subcellularLocation>
        <location evidence="1">Nucleus</location>
    </subcellularLocation>
</comment>
<evidence type="ECO:0000256" key="5">
    <source>
        <dbReference type="ARBA" id="ARBA00022833"/>
    </source>
</evidence>
<dbReference type="FunFam" id="3.30.160.60:FF:000100">
    <property type="entry name" value="Zinc finger 45-like"/>
    <property type="match status" value="3"/>
</dbReference>
<dbReference type="PANTHER" id="PTHR46105">
    <property type="entry name" value="AGAP004733-PA"/>
    <property type="match status" value="1"/>
</dbReference>
<dbReference type="PANTHER" id="PTHR46105:SF31">
    <property type="entry name" value="LOW QUALITY PROTEIN: ZINC FINGER PROTEIN 721-RELATED"/>
    <property type="match status" value="1"/>
</dbReference>